<proteinExistence type="predicted"/>
<reference evidence="2 3" key="1">
    <citation type="journal article" date="2019" name="Nat. Ecol. Evol.">
        <title>Megaphylogeny resolves global patterns of mushroom evolution.</title>
        <authorList>
            <person name="Varga T."/>
            <person name="Krizsan K."/>
            <person name="Foldi C."/>
            <person name="Dima B."/>
            <person name="Sanchez-Garcia M."/>
            <person name="Sanchez-Ramirez S."/>
            <person name="Szollosi G.J."/>
            <person name="Szarkandi J.G."/>
            <person name="Papp V."/>
            <person name="Albert L."/>
            <person name="Andreopoulos W."/>
            <person name="Angelini C."/>
            <person name="Antonin V."/>
            <person name="Barry K.W."/>
            <person name="Bougher N.L."/>
            <person name="Buchanan P."/>
            <person name="Buyck B."/>
            <person name="Bense V."/>
            <person name="Catcheside P."/>
            <person name="Chovatia M."/>
            <person name="Cooper J."/>
            <person name="Damon W."/>
            <person name="Desjardin D."/>
            <person name="Finy P."/>
            <person name="Geml J."/>
            <person name="Haridas S."/>
            <person name="Hughes K."/>
            <person name="Justo A."/>
            <person name="Karasinski D."/>
            <person name="Kautmanova I."/>
            <person name="Kiss B."/>
            <person name="Kocsube S."/>
            <person name="Kotiranta H."/>
            <person name="LaButti K.M."/>
            <person name="Lechner B.E."/>
            <person name="Liimatainen K."/>
            <person name="Lipzen A."/>
            <person name="Lukacs Z."/>
            <person name="Mihaltcheva S."/>
            <person name="Morgado L.N."/>
            <person name="Niskanen T."/>
            <person name="Noordeloos M.E."/>
            <person name="Ohm R.A."/>
            <person name="Ortiz-Santana B."/>
            <person name="Ovrebo C."/>
            <person name="Racz N."/>
            <person name="Riley R."/>
            <person name="Savchenko A."/>
            <person name="Shiryaev A."/>
            <person name="Soop K."/>
            <person name="Spirin V."/>
            <person name="Szebenyi C."/>
            <person name="Tomsovsky M."/>
            <person name="Tulloss R.E."/>
            <person name="Uehling J."/>
            <person name="Grigoriev I.V."/>
            <person name="Vagvolgyi C."/>
            <person name="Papp T."/>
            <person name="Martin F.M."/>
            <person name="Miettinen O."/>
            <person name="Hibbett D.S."/>
            <person name="Nagy L.G."/>
        </authorList>
    </citation>
    <scope>NUCLEOTIDE SEQUENCE [LARGE SCALE GENOMIC DNA]</scope>
    <source>
        <strain evidence="2 3">CBS 962.96</strain>
    </source>
</reference>
<accession>A0A4S8LVM6</accession>
<evidence type="ECO:0000256" key="1">
    <source>
        <dbReference type="SAM" id="MobiDB-lite"/>
    </source>
</evidence>
<sequence>MIKAVSVRNKQHSPSLGFRKEKRYVKTRNDNLGRGKEEDERKSSASHRQERREAEEKWTNTEARQGEGCIYNVKSVRDKGKRDGGSNE</sequence>
<feature type="compositionally biased region" description="Basic and acidic residues" evidence="1">
    <location>
        <begin position="75"/>
        <end position="88"/>
    </location>
</feature>
<evidence type="ECO:0000313" key="3">
    <source>
        <dbReference type="Proteomes" id="UP000297245"/>
    </source>
</evidence>
<gene>
    <name evidence="2" type="ORF">K435DRAFT_779777</name>
</gene>
<dbReference type="EMBL" id="ML179244">
    <property type="protein sequence ID" value="THU93654.1"/>
    <property type="molecule type" value="Genomic_DNA"/>
</dbReference>
<evidence type="ECO:0000313" key="2">
    <source>
        <dbReference type="EMBL" id="THU93654.1"/>
    </source>
</evidence>
<feature type="region of interest" description="Disordered" evidence="1">
    <location>
        <begin position="1"/>
        <end position="88"/>
    </location>
</feature>
<name>A0A4S8LVM6_DENBC</name>
<protein>
    <submittedName>
        <fullName evidence="2">Uncharacterized protein</fullName>
    </submittedName>
</protein>
<organism evidence="2 3">
    <name type="scientific">Dendrothele bispora (strain CBS 962.96)</name>
    <dbReference type="NCBI Taxonomy" id="1314807"/>
    <lineage>
        <taxon>Eukaryota</taxon>
        <taxon>Fungi</taxon>
        <taxon>Dikarya</taxon>
        <taxon>Basidiomycota</taxon>
        <taxon>Agaricomycotina</taxon>
        <taxon>Agaricomycetes</taxon>
        <taxon>Agaricomycetidae</taxon>
        <taxon>Agaricales</taxon>
        <taxon>Agaricales incertae sedis</taxon>
        <taxon>Dendrothele</taxon>
    </lineage>
</organism>
<dbReference type="Proteomes" id="UP000297245">
    <property type="component" value="Unassembled WGS sequence"/>
</dbReference>
<keyword evidence="3" id="KW-1185">Reference proteome</keyword>
<feature type="compositionally biased region" description="Basic and acidic residues" evidence="1">
    <location>
        <begin position="27"/>
        <end position="59"/>
    </location>
</feature>
<dbReference type="AlphaFoldDB" id="A0A4S8LVM6"/>